<evidence type="ECO:0000256" key="1">
    <source>
        <dbReference type="SAM" id="MobiDB-lite"/>
    </source>
</evidence>
<proteinExistence type="predicted"/>
<dbReference type="AlphaFoldDB" id="A0A9D5B7G9"/>
<gene>
    <name evidence="2" type="ORF">KIW84_020539</name>
</gene>
<dbReference type="Proteomes" id="UP001058974">
    <property type="component" value="Chromosome 2"/>
</dbReference>
<organism evidence="2 3">
    <name type="scientific">Pisum sativum</name>
    <name type="common">Garden pea</name>
    <name type="synonym">Lathyrus oleraceus</name>
    <dbReference type="NCBI Taxonomy" id="3888"/>
    <lineage>
        <taxon>Eukaryota</taxon>
        <taxon>Viridiplantae</taxon>
        <taxon>Streptophyta</taxon>
        <taxon>Embryophyta</taxon>
        <taxon>Tracheophyta</taxon>
        <taxon>Spermatophyta</taxon>
        <taxon>Magnoliopsida</taxon>
        <taxon>eudicotyledons</taxon>
        <taxon>Gunneridae</taxon>
        <taxon>Pentapetalae</taxon>
        <taxon>rosids</taxon>
        <taxon>fabids</taxon>
        <taxon>Fabales</taxon>
        <taxon>Fabaceae</taxon>
        <taxon>Papilionoideae</taxon>
        <taxon>50 kb inversion clade</taxon>
        <taxon>NPAAA clade</taxon>
        <taxon>Hologalegina</taxon>
        <taxon>IRL clade</taxon>
        <taxon>Fabeae</taxon>
        <taxon>Lathyrus</taxon>
    </lineage>
</organism>
<protein>
    <submittedName>
        <fullName evidence="2">Uncharacterized protein</fullName>
    </submittedName>
</protein>
<feature type="region of interest" description="Disordered" evidence="1">
    <location>
        <begin position="1"/>
        <end position="20"/>
    </location>
</feature>
<evidence type="ECO:0000313" key="2">
    <source>
        <dbReference type="EMBL" id="KAI5433295.1"/>
    </source>
</evidence>
<evidence type="ECO:0000313" key="3">
    <source>
        <dbReference type="Proteomes" id="UP001058974"/>
    </source>
</evidence>
<comment type="caution">
    <text evidence="2">The sequence shown here is derived from an EMBL/GenBank/DDBJ whole genome shotgun (WGS) entry which is preliminary data.</text>
</comment>
<name>A0A9D5B7G9_PEA</name>
<dbReference type="Gramene" id="Psat02G0053900-T1">
    <property type="protein sequence ID" value="KAI5433295.1"/>
    <property type="gene ID" value="KIW84_020539"/>
</dbReference>
<reference evidence="2 3" key="1">
    <citation type="journal article" date="2022" name="Nat. Genet.">
        <title>Improved pea reference genome and pan-genome highlight genomic features and evolutionary characteristics.</title>
        <authorList>
            <person name="Yang T."/>
            <person name="Liu R."/>
            <person name="Luo Y."/>
            <person name="Hu S."/>
            <person name="Wang D."/>
            <person name="Wang C."/>
            <person name="Pandey M.K."/>
            <person name="Ge S."/>
            <person name="Xu Q."/>
            <person name="Li N."/>
            <person name="Li G."/>
            <person name="Huang Y."/>
            <person name="Saxena R.K."/>
            <person name="Ji Y."/>
            <person name="Li M."/>
            <person name="Yan X."/>
            <person name="He Y."/>
            <person name="Liu Y."/>
            <person name="Wang X."/>
            <person name="Xiang C."/>
            <person name="Varshney R.K."/>
            <person name="Ding H."/>
            <person name="Gao S."/>
            <person name="Zong X."/>
        </authorList>
    </citation>
    <scope>NUCLEOTIDE SEQUENCE [LARGE SCALE GENOMIC DNA]</scope>
    <source>
        <strain evidence="2 3">cv. Zhongwan 6</strain>
    </source>
</reference>
<dbReference type="EMBL" id="JAMSHJ010000002">
    <property type="protein sequence ID" value="KAI5433295.1"/>
    <property type="molecule type" value="Genomic_DNA"/>
</dbReference>
<sequence>MCQRDLSSKRARTNVGSSSLQSTPAFNREFFLGAEQEARYPELASKNIWLYVINALGLPVKFLRKDMNVNAQVIKIPLLYNIRPKSHTSSINIDTACLLHYILDKRQVDVARVNSNEIIIIASSGHRLGTRTPATLAFPRLIMGLCCSLHIREPRVDHHLPTRDEFSSFVDWLGDMPFHFVGATRGGDVGHVGGAEDESSGKTINLEEASDSDEG</sequence>
<keyword evidence="3" id="KW-1185">Reference proteome</keyword>
<accession>A0A9D5B7G9</accession>
<feature type="region of interest" description="Disordered" evidence="1">
    <location>
        <begin position="189"/>
        <end position="215"/>
    </location>
</feature>